<keyword evidence="8" id="KW-1133">Transmembrane helix</keyword>
<keyword evidence="6 7" id="KW-0067">ATP-binding</keyword>
<keyword evidence="11" id="KW-1185">Reference proteome</keyword>
<gene>
    <name evidence="10" type="ORF">FB458_0850</name>
</gene>
<dbReference type="SUPFAM" id="SSF56112">
    <property type="entry name" value="Protein kinase-like (PK-like)"/>
    <property type="match status" value="1"/>
</dbReference>
<evidence type="ECO:0000313" key="10">
    <source>
        <dbReference type="EMBL" id="TQJ07782.1"/>
    </source>
</evidence>
<evidence type="ECO:0000256" key="1">
    <source>
        <dbReference type="ARBA" id="ARBA00012513"/>
    </source>
</evidence>
<dbReference type="InterPro" id="IPR011009">
    <property type="entry name" value="Kinase-like_dom_sf"/>
</dbReference>
<sequence length="319" mass="33661">MRRLGRYRLLERLGTGAFATVWLARDDDLEVSVALKVLADNWSGDAGVRERFLAEARLLRRIDDPRVVRVHDIGTVPDGDQPYFVMDLADGGTLADVVEQAATRPDAGRAVALAGEVARAVQVLHDHGVVHRDVKPSNLLIARGADGRPRVVVADLGMAKSLAEASGLTLTAGTPAWMAPEQVRGGGFDARADVYAVAAVTYALLTGRPPFEHASVRDVALRTDPPAAVALSVGLPAEVDGLLASALDPDPARRPASAAAFARLLDRAAAGESVQERRPARPATPAAPPGRWPARLVALWALAAFLVALALTYGALATR</sequence>
<evidence type="ECO:0000256" key="4">
    <source>
        <dbReference type="ARBA" id="ARBA00022741"/>
    </source>
</evidence>
<dbReference type="PROSITE" id="PS00107">
    <property type="entry name" value="PROTEIN_KINASE_ATP"/>
    <property type="match status" value="1"/>
</dbReference>
<evidence type="ECO:0000313" key="11">
    <source>
        <dbReference type="Proteomes" id="UP000317893"/>
    </source>
</evidence>
<dbReference type="PANTHER" id="PTHR43289:SF6">
    <property type="entry name" value="SERINE_THREONINE-PROTEIN KINASE NEKL-3"/>
    <property type="match status" value="1"/>
</dbReference>
<dbReference type="GO" id="GO:0004674">
    <property type="term" value="F:protein serine/threonine kinase activity"/>
    <property type="evidence" value="ECO:0007669"/>
    <property type="project" value="UniProtKB-KW"/>
</dbReference>
<dbReference type="InterPro" id="IPR000719">
    <property type="entry name" value="Prot_kinase_dom"/>
</dbReference>
<keyword evidence="8" id="KW-0812">Transmembrane</keyword>
<dbReference type="OrthoDB" id="9762169at2"/>
<evidence type="ECO:0000256" key="3">
    <source>
        <dbReference type="ARBA" id="ARBA00022679"/>
    </source>
</evidence>
<dbReference type="PANTHER" id="PTHR43289">
    <property type="entry name" value="MITOGEN-ACTIVATED PROTEIN KINASE KINASE KINASE 20-RELATED"/>
    <property type="match status" value="1"/>
</dbReference>
<feature type="binding site" evidence="7">
    <location>
        <position position="36"/>
    </location>
    <ligand>
        <name>ATP</name>
        <dbReference type="ChEBI" id="CHEBI:30616"/>
    </ligand>
</feature>
<dbReference type="InterPro" id="IPR008271">
    <property type="entry name" value="Ser/Thr_kinase_AS"/>
</dbReference>
<dbReference type="EC" id="2.7.11.1" evidence="1"/>
<protein>
    <recommendedName>
        <fullName evidence="1">non-specific serine/threonine protein kinase</fullName>
        <ecNumber evidence="1">2.7.11.1</ecNumber>
    </recommendedName>
</protein>
<dbReference type="AlphaFoldDB" id="A0A542DXG5"/>
<feature type="transmembrane region" description="Helical" evidence="8">
    <location>
        <begin position="296"/>
        <end position="316"/>
    </location>
</feature>
<keyword evidence="3" id="KW-0808">Transferase</keyword>
<evidence type="ECO:0000256" key="5">
    <source>
        <dbReference type="ARBA" id="ARBA00022777"/>
    </source>
</evidence>
<dbReference type="PROSITE" id="PS50011">
    <property type="entry name" value="PROTEIN_KINASE_DOM"/>
    <property type="match status" value="1"/>
</dbReference>
<dbReference type="GO" id="GO:0005524">
    <property type="term" value="F:ATP binding"/>
    <property type="evidence" value="ECO:0007669"/>
    <property type="project" value="UniProtKB-UniRule"/>
</dbReference>
<evidence type="ECO:0000256" key="7">
    <source>
        <dbReference type="PROSITE-ProRule" id="PRU10141"/>
    </source>
</evidence>
<evidence type="ECO:0000256" key="2">
    <source>
        <dbReference type="ARBA" id="ARBA00022527"/>
    </source>
</evidence>
<comment type="caution">
    <text evidence="10">The sequence shown here is derived from an EMBL/GenBank/DDBJ whole genome shotgun (WGS) entry which is preliminary data.</text>
</comment>
<dbReference type="RefSeq" id="WP_141847044.1">
    <property type="nucleotide sequence ID" value="NZ_BAAAPR010000024.1"/>
</dbReference>
<dbReference type="Pfam" id="PF00069">
    <property type="entry name" value="Pkinase"/>
    <property type="match status" value="1"/>
</dbReference>
<dbReference type="Gene3D" id="1.10.510.10">
    <property type="entry name" value="Transferase(Phosphotransferase) domain 1"/>
    <property type="match status" value="1"/>
</dbReference>
<dbReference type="CDD" id="cd14014">
    <property type="entry name" value="STKc_PknB_like"/>
    <property type="match status" value="1"/>
</dbReference>
<accession>A0A542DXG5</accession>
<evidence type="ECO:0000256" key="6">
    <source>
        <dbReference type="ARBA" id="ARBA00022840"/>
    </source>
</evidence>
<evidence type="ECO:0000256" key="8">
    <source>
        <dbReference type="SAM" id="Phobius"/>
    </source>
</evidence>
<keyword evidence="8" id="KW-0472">Membrane</keyword>
<feature type="domain" description="Protein kinase" evidence="9">
    <location>
        <begin position="7"/>
        <end position="265"/>
    </location>
</feature>
<proteinExistence type="predicted"/>
<keyword evidence="2 10" id="KW-0723">Serine/threonine-protein kinase</keyword>
<dbReference type="InterPro" id="IPR017441">
    <property type="entry name" value="Protein_kinase_ATP_BS"/>
</dbReference>
<dbReference type="Proteomes" id="UP000317893">
    <property type="component" value="Unassembled WGS sequence"/>
</dbReference>
<evidence type="ECO:0000259" key="9">
    <source>
        <dbReference type="PROSITE" id="PS50011"/>
    </source>
</evidence>
<dbReference type="Gene3D" id="3.30.200.20">
    <property type="entry name" value="Phosphorylase Kinase, domain 1"/>
    <property type="match status" value="1"/>
</dbReference>
<dbReference type="PROSITE" id="PS00108">
    <property type="entry name" value="PROTEIN_KINASE_ST"/>
    <property type="match status" value="1"/>
</dbReference>
<dbReference type="SMART" id="SM00220">
    <property type="entry name" value="S_TKc"/>
    <property type="match status" value="1"/>
</dbReference>
<reference evidence="10 11" key="1">
    <citation type="submission" date="2019-06" db="EMBL/GenBank/DDBJ databases">
        <title>Sequencing the genomes of 1000 actinobacteria strains.</title>
        <authorList>
            <person name="Klenk H.-P."/>
        </authorList>
    </citation>
    <scope>NUCLEOTIDE SEQUENCE [LARGE SCALE GENOMIC DNA]</scope>
    <source>
        <strain evidence="10 11">DSM 18607</strain>
    </source>
</reference>
<organism evidence="10 11">
    <name type="scientific">Lapillicoccus jejuensis</name>
    <dbReference type="NCBI Taxonomy" id="402171"/>
    <lineage>
        <taxon>Bacteria</taxon>
        <taxon>Bacillati</taxon>
        <taxon>Actinomycetota</taxon>
        <taxon>Actinomycetes</taxon>
        <taxon>Micrococcales</taxon>
        <taxon>Intrasporangiaceae</taxon>
        <taxon>Lapillicoccus</taxon>
    </lineage>
</organism>
<dbReference type="EMBL" id="VFMN01000001">
    <property type="protein sequence ID" value="TQJ07782.1"/>
    <property type="molecule type" value="Genomic_DNA"/>
</dbReference>
<keyword evidence="4 7" id="KW-0547">Nucleotide-binding</keyword>
<keyword evidence="5 10" id="KW-0418">Kinase</keyword>
<name>A0A542DXG5_9MICO</name>